<dbReference type="RefSeq" id="WP_262414439.1">
    <property type="nucleotide sequence ID" value="NZ_JBJVNI010000005.1"/>
</dbReference>
<name>A0ABW9HNM0_9ACTN</name>
<dbReference type="InterPro" id="IPR001387">
    <property type="entry name" value="Cro/C1-type_HTH"/>
</dbReference>
<evidence type="ECO:0000313" key="7">
    <source>
        <dbReference type="Proteomes" id="UP001631957"/>
    </source>
</evidence>
<comment type="caution">
    <text evidence="6">The sequence shown here is derived from an EMBL/GenBank/DDBJ whole genome shotgun (WGS) entry which is preliminary data.</text>
</comment>
<evidence type="ECO:0000256" key="1">
    <source>
        <dbReference type="ARBA" id="ARBA00023015"/>
    </source>
</evidence>
<evidence type="ECO:0000313" key="6">
    <source>
        <dbReference type="EMBL" id="MFM9609271.1"/>
    </source>
</evidence>
<proteinExistence type="predicted"/>
<dbReference type="InterPro" id="IPR052359">
    <property type="entry name" value="HTH-type_reg/antitoxin"/>
</dbReference>
<dbReference type="SUPFAM" id="SSF47413">
    <property type="entry name" value="lambda repressor-like DNA-binding domains"/>
    <property type="match status" value="1"/>
</dbReference>
<gene>
    <name evidence="6" type="ORF">ACKI18_11155</name>
</gene>
<dbReference type="Proteomes" id="UP001631957">
    <property type="component" value="Unassembled WGS sequence"/>
</dbReference>
<protein>
    <submittedName>
        <fullName evidence="6">Helix-turn-helix domain-containing protein</fullName>
    </submittedName>
</protein>
<accession>A0ABW9HNM0</accession>
<dbReference type="PANTHER" id="PTHR36511">
    <property type="entry name" value="MERR FAMILY BACTERIAL REGULATORY PROTEIN"/>
    <property type="match status" value="1"/>
</dbReference>
<feature type="region of interest" description="Disordered" evidence="4">
    <location>
        <begin position="96"/>
        <end position="153"/>
    </location>
</feature>
<keyword evidence="7" id="KW-1185">Reference proteome</keyword>
<feature type="region of interest" description="Disordered" evidence="4">
    <location>
        <begin position="1"/>
        <end position="26"/>
    </location>
</feature>
<evidence type="ECO:0000256" key="4">
    <source>
        <dbReference type="SAM" id="MobiDB-lite"/>
    </source>
</evidence>
<feature type="compositionally biased region" description="Low complexity" evidence="4">
    <location>
        <begin position="131"/>
        <end position="153"/>
    </location>
</feature>
<organism evidence="6 7">
    <name type="scientific">Streptomyces niveiscabiei</name>
    <dbReference type="NCBI Taxonomy" id="164115"/>
    <lineage>
        <taxon>Bacteria</taxon>
        <taxon>Bacillati</taxon>
        <taxon>Actinomycetota</taxon>
        <taxon>Actinomycetes</taxon>
        <taxon>Kitasatosporales</taxon>
        <taxon>Streptomycetaceae</taxon>
        <taxon>Streptomyces</taxon>
    </lineage>
</organism>
<reference evidence="6 7" key="1">
    <citation type="submission" date="2024-12" db="EMBL/GenBank/DDBJ databases">
        <title>Forecasting of Potato common scab and diversities of Pathogenic streptomyces spp. in china.</title>
        <authorList>
            <person name="Handique U."/>
            <person name="Wu J."/>
        </authorList>
    </citation>
    <scope>NUCLEOTIDE SEQUENCE [LARGE SCALE GENOMIC DNA]</scope>
    <source>
        <strain evidence="6 7">ZRIMU1530</strain>
    </source>
</reference>
<dbReference type="PANTHER" id="PTHR36511:SF3">
    <property type="entry name" value="ANTITOXIN HIGA-2"/>
    <property type="match status" value="1"/>
</dbReference>
<keyword evidence="2" id="KW-0238">DNA-binding</keyword>
<evidence type="ECO:0000256" key="3">
    <source>
        <dbReference type="ARBA" id="ARBA00023163"/>
    </source>
</evidence>
<sequence length="189" mass="20054">MTIDVLPRQPMPSHPRRRDGRVPLPAPEERVRLRRAWRLTEEQVAAAFGVTVSTVRSWEAGRTAPTGLRRASYAAFLSGLAYGLVPVPAAGAASATGTQAARRAERSRRAVPPPAARPLAGRRDEDPLPDGAAPVLPGRAPAPAAGRPVGAGPDPVSALRLRRFRMTATAVGVWIVVAQLMATAPPPHW</sequence>
<dbReference type="EMBL" id="JBJVNI010000005">
    <property type="protein sequence ID" value="MFM9609271.1"/>
    <property type="molecule type" value="Genomic_DNA"/>
</dbReference>
<feature type="domain" description="HTH cro/C1-type" evidence="5">
    <location>
        <begin position="39"/>
        <end position="67"/>
    </location>
</feature>
<keyword evidence="1" id="KW-0805">Transcription regulation</keyword>
<evidence type="ECO:0000259" key="5">
    <source>
        <dbReference type="Pfam" id="PF01381"/>
    </source>
</evidence>
<keyword evidence="3" id="KW-0804">Transcription</keyword>
<dbReference type="InterPro" id="IPR010982">
    <property type="entry name" value="Lambda_DNA-bd_dom_sf"/>
</dbReference>
<evidence type="ECO:0000256" key="2">
    <source>
        <dbReference type="ARBA" id="ARBA00023125"/>
    </source>
</evidence>
<dbReference type="Gene3D" id="1.10.260.40">
    <property type="entry name" value="lambda repressor-like DNA-binding domains"/>
    <property type="match status" value="1"/>
</dbReference>
<dbReference type="CDD" id="cd00093">
    <property type="entry name" value="HTH_XRE"/>
    <property type="match status" value="1"/>
</dbReference>
<dbReference type="Pfam" id="PF01381">
    <property type="entry name" value="HTH_3"/>
    <property type="match status" value="1"/>
</dbReference>